<sequence length="329" mass="37480">MDPRRNEHYRGSTNDSKGFLSDRPWSIVVRTTLEISTIKKGITNLKQRHDESVATSSWLPKSSSFQDEEARNYKLQRFNSGGNRDARQVLDKKRSSYQAPKESIKEYSRENPSPRKSARTHLTYMEKGKEAAVASLEVPSLTSPKVISPLENKVQGKPVREPISKEEELQIQKELDEMKERNLALSAEENKILQEKADELYALTMHQEEIDNDDLLDDGMQNAYMQLSGERTKDSPLSKSAHIRKRAETRRRVSQSPLELPGVASKKRNILPNGPPKKRSENKSQTLRSRTGKPSLTIPRIGVFQSSTEPSLAQVWWGPKTHPIRINEV</sequence>
<feature type="region of interest" description="Disordered" evidence="2">
    <location>
        <begin position="47"/>
        <end position="66"/>
    </location>
</feature>
<organism evidence="4">
    <name type="scientific">Arabidopsis lyrata subsp. lyrata</name>
    <name type="common">Lyre-leaved rock-cress</name>
    <dbReference type="NCBI Taxonomy" id="81972"/>
    <lineage>
        <taxon>Eukaryota</taxon>
        <taxon>Viridiplantae</taxon>
        <taxon>Streptophyta</taxon>
        <taxon>Embryophyta</taxon>
        <taxon>Tracheophyta</taxon>
        <taxon>Spermatophyta</taxon>
        <taxon>Magnoliopsida</taxon>
        <taxon>eudicotyledons</taxon>
        <taxon>Gunneridae</taxon>
        <taxon>Pentapetalae</taxon>
        <taxon>rosids</taxon>
        <taxon>malvids</taxon>
        <taxon>Brassicales</taxon>
        <taxon>Brassicaceae</taxon>
        <taxon>Camelineae</taxon>
        <taxon>Arabidopsis</taxon>
    </lineage>
</organism>
<dbReference type="Proteomes" id="UP000008694">
    <property type="component" value="Unassembled WGS sequence"/>
</dbReference>
<feature type="compositionally biased region" description="Basic and acidic residues" evidence="2">
    <location>
        <begin position="1"/>
        <end position="10"/>
    </location>
</feature>
<accession>D7MQR6</accession>
<keyword evidence="1" id="KW-0175">Coiled coil</keyword>
<feature type="compositionally biased region" description="Polar residues" evidence="2">
    <location>
        <begin position="53"/>
        <end position="65"/>
    </location>
</feature>
<feature type="region of interest" description="Disordered" evidence="2">
    <location>
        <begin position="78"/>
        <end position="118"/>
    </location>
</feature>
<evidence type="ECO:0000256" key="2">
    <source>
        <dbReference type="SAM" id="MobiDB-lite"/>
    </source>
</evidence>
<evidence type="ECO:0000313" key="3">
    <source>
        <dbReference type="EMBL" id="EFH41729.1"/>
    </source>
</evidence>
<dbReference type="AlphaFoldDB" id="D7MQR6"/>
<name>D7MQR6_ARALL</name>
<feature type="coiled-coil region" evidence="1">
    <location>
        <begin position="168"/>
        <end position="195"/>
    </location>
</feature>
<evidence type="ECO:0000313" key="4">
    <source>
        <dbReference type="Proteomes" id="UP000008694"/>
    </source>
</evidence>
<protein>
    <submittedName>
        <fullName evidence="3">Predicted protein</fullName>
    </submittedName>
</protein>
<feature type="compositionally biased region" description="Basic and acidic residues" evidence="2">
    <location>
        <begin position="102"/>
        <end position="113"/>
    </location>
</feature>
<gene>
    <name evidence="3" type="ORF">ARALYDRAFT_683924</name>
</gene>
<evidence type="ECO:0000256" key="1">
    <source>
        <dbReference type="SAM" id="Coils"/>
    </source>
</evidence>
<reference evidence="4" key="1">
    <citation type="journal article" date="2011" name="Nat. Genet.">
        <title>The Arabidopsis lyrata genome sequence and the basis of rapid genome size change.</title>
        <authorList>
            <person name="Hu T.T."/>
            <person name="Pattyn P."/>
            <person name="Bakker E.G."/>
            <person name="Cao J."/>
            <person name="Cheng J.-F."/>
            <person name="Clark R.M."/>
            <person name="Fahlgren N."/>
            <person name="Fawcett J.A."/>
            <person name="Grimwood J."/>
            <person name="Gundlach H."/>
            <person name="Haberer G."/>
            <person name="Hollister J.D."/>
            <person name="Ossowski S."/>
            <person name="Ottilar R.P."/>
            <person name="Salamov A.A."/>
            <person name="Schneeberger K."/>
            <person name="Spannagl M."/>
            <person name="Wang X."/>
            <person name="Yang L."/>
            <person name="Nasrallah M.E."/>
            <person name="Bergelson J."/>
            <person name="Carrington J.C."/>
            <person name="Gaut B.S."/>
            <person name="Schmutz J."/>
            <person name="Mayer K.F.X."/>
            <person name="Van de Peer Y."/>
            <person name="Grigoriev I.V."/>
            <person name="Nordborg M."/>
            <person name="Weigel D."/>
            <person name="Guo Y.-L."/>
        </authorList>
    </citation>
    <scope>NUCLEOTIDE SEQUENCE [LARGE SCALE GENOMIC DNA]</scope>
    <source>
        <strain evidence="4">cv. MN47</strain>
    </source>
</reference>
<proteinExistence type="predicted"/>
<keyword evidence="4" id="KW-1185">Reference proteome</keyword>
<dbReference type="Gramene" id="Al_scaffold_0008_744">
    <property type="protein sequence ID" value="Al_scaffold_0008_744"/>
    <property type="gene ID" value="Al_scaffold_0008_744"/>
</dbReference>
<feature type="compositionally biased region" description="Basic residues" evidence="2">
    <location>
        <begin position="241"/>
        <end position="253"/>
    </location>
</feature>
<dbReference type="HOGENOM" id="CLU_845547_0_0_1"/>
<feature type="compositionally biased region" description="Polar residues" evidence="2">
    <location>
        <begin position="283"/>
        <end position="294"/>
    </location>
</feature>
<feature type="region of interest" description="Disordered" evidence="2">
    <location>
        <begin position="1"/>
        <end position="21"/>
    </location>
</feature>
<dbReference type="EMBL" id="GL348720">
    <property type="protein sequence ID" value="EFH41729.1"/>
    <property type="molecule type" value="Genomic_DNA"/>
</dbReference>
<feature type="region of interest" description="Disordered" evidence="2">
    <location>
        <begin position="228"/>
        <end position="303"/>
    </location>
</feature>
<feature type="compositionally biased region" description="Basic and acidic residues" evidence="2">
    <location>
        <begin position="84"/>
        <end position="94"/>
    </location>
</feature>